<dbReference type="GO" id="GO:0030170">
    <property type="term" value="F:pyridoxal phosphate binding"/>
    <property type="evidence" value="ECO:0007669"/>
    <property type="project" value="InterPro"/>
</dbReference>
<keyword evidence="6" id="KW-1185">Reference proteome</keyword>
<dbReference type="PANTHER" id="PTHR42832">
    <property type="entry name" value="AMINO ACID AMINOTRANSFERASE"/>
    <property type="match status" value="1"/>
</dbReference>
<gene>
    <name evidence="5" type="ORF">E5334_02090</name>
</gene>
<proteinExistence type="predicted"/>
<feature type="domain" description="Aminotransferase class I/classII large" evidence="4">
    <location>
        <begin position="31"/>
        <end position="380"/>
    </location>
</feature>
<evidence type="ECO:0000313" key="6">
    <source>
        <dbReference type="Proteomes" id="UP000310263"/>
    </source>
</evidence>
<dbReference type="OrthoDB" id="9763453at2"/>
<dbReference type="GO" id="GO:0008483">
    <property type="term" value="F:transaminase activity"/>
    <property type="evidence" value="ECO:0007669"/>
    <property type="project" value="UniProtKB-KW"/>
</dbReference>
<dbReference type="InterPro" id="IPR015422">
    <property type="entry name" value="PyrdxlP-dep_Trfase_small"/>
</dbReference>
<evidence type="ECO:0000313" key="5">
    <source>
        <dbReference type="EMBL" id="TGY63313.1"/>
    </source>
</evidence>
<dbReference type="SUPFAM" id="SSF53383">
    <property type="entry name" value="PLP-dependent transferases"/>
    <property type="match status" value="1"/>
</dbReference>
<dbReference type="Gene3D" id="3.90.1150.10">
    <property type="entry name" value="Aspartate Aminotransferase, domain 1"/>
    <property type="match status" value="1"/>
</dbReference>
<dbReference type="PANTHER" id="PTHR42832:SF3">
    <property type="entry name" value="L-GLUTAMINE--4-(METHYLSULFANYL)-2-OXOBUTANOATE AMINOTRANSFERASE"/>
    <property type="match status" value="1"/>
</dbReference>
<dbReference type="EMBL" id="SRYE01000001">
    <property type="protein sequence ID" value="TGY63313.1"/>
    <property type="molecule type" value="Genomic_DNA"/>
</dbReference>
<keyword evidence="2 5" id="KW-0032">Aminotransferase</keyword>
<evidence type="ECO:0000259" key="4">
    <source>
        <dbReference type="Pfam" id="PF00155"/>
    </source>
</evidence>
<accession>A0A4S2F6G2</accession>
<name>A0A4S2F6G2_9ACTN</name>
<dbReference type="InterPro" id="IPR050881">
    <property type="entry name" value="LL-DAP_aminotransferase"/>
</dbReference>
<keyword evidence="3" id="KW-0808">Transferase</keyword>
<dbReference type="RefSeq" id="WP_136011940.1">
    <property type="nucleotide sequence ID" value="NZ_SRYE01000001.1"/>
</dbReference>
<reference evidence="5 6" key="1">
    <citation type="submission" date="2019-04" db="EMBL/GenBank/DDBJ databases">
        <title>Microbes associate with the intestines of laboratory mice.</title>
        <authorList>
            <person name="Navarre W."/>
            <person name="Wong E."/>
            <person name="Huang K."/>
            <person name="Tropini C."/>
            <person name="Ng K."/>
            <person name="Yu B."/>
        </authorList>
    </citation>
    <scope>NUCLEOTIDE SEQUENCE [LARGE SCALE GENOMIC DNA]</scope>
    <source>
        <strain evidence="5 6">NM07_P-09</strain>
    </source>
</reference>
<dbReference type="AlphaFoldDB" id="A0A4S2F6G2"/>
<dbReference type="Pfam" id="PF00155">
    <property type="entry name" value="Aminotran_1_2"/>
    <property type="match status" value="1"/>
</dbReference>
<evidence type="ECO:0000256" key="3">
    <source>
        <dbReference type="ARBA" id="ARBA00022679"/>
    </source>
</evidence>
<dbReference type="InterPro" id="IPR015421">
    <property type="entry name" value="PyrdxlP-dep_Trfase_major"/>
</dbReference>
<organism evidence="5 6">
    <name type="scientific">Muricaecibacterium torontonense</name>
    <dbReference type="NCBI Taxonomy" id="3032871"/>
    <lineage>
        <taxon>Bacteria</taxon>
        <taxon>Bacillati</taxon>
        <taxon>Actinomycetota</taxon>
        <taxon>Coriobacteriia</taxon>
        <taxon>Coriobacteriales</taxon>
        <taxon>Atopobiaceae</taxon>
        <taxon>Muricaecibacterium</taxon>
    </lineage>
</organism>
<dbReference type="InterPro" id="IPR004839">
    <property type="entry name" value="Aminotransferase_I/II_large"/>
</dbReference>
<sequence length="387" mass="42120">MKFSRRLDAFGEEVFASLNAQRRALEGQGKTMIDLSVGTPDFAPSQEIVDALLESAKDPNSWKYALHDLPELLNAVCAYYKRRFNVEITPDMVMMVSGTQEGMAHLAMTLADPGDSVLVPDPCYPIFAGAAHLAGAAPVFYPLTAEHNFLPYLEGIDPHQADEASYMVVSLPANPVGSVATPEFYEELVAFAKEHDLLIVHDNAYSDIIFDGNKGGSFLAYEGAKEVGVEFFSLSKSFDVTGARLSFLVGRPDVVAAMRKLRGQLDFGTFIPLQRVAIAALTSDLAPVEQQRLNYQARRDALADGLEAIGWERPNAQGTMFMWAKLPERYENSFDFVQELMEKAGVVVTPGAAFGPEGEGYVRLALVLPPEELARAAAKIGEAGFGA</sequence>
<dbReference type="Proteomes" id="UP000310263">
    <property type="component" value="Unassembled WGS sequence"/>
</dbReference>
<comment type="cofactor">
    <cofactor evidence="1">
        <name>pyridoxal 5'-phosphate</name>
        <dbReference type="ChEBI" id="CHEBI:597326"/>
    </cofactor>
</comment>
<evidence type="ECO:0000256" key="1">
    <source>
        <dbReference type="ARBA" id="ARBA00001933"/>
    </source>
</evidence>
<protein>
    <submittedName>
        <fullName evidence="5">Aminotransferase class I/II-fold pyridoxal phosphate-dependent enzyme</fullName>
    </submittedName>
</protein>
<evidence type="ECO:0000256" key="2">
    <source>
        <dbReference type="ARBA" id="ARBA00022576"/>
    </source>
</evidence>
<dbReference type="CDD" id="cd00609">
    <property type="entry name" value="AAT_like"/>
    <property type="match status" value="1"/>
</dbReference>
<dbReference type="Gene3D" id="3.40.640.10">
    <property type="entry name" value="Type I PLP-dependent aspartate aminotransferase-like (Major domain)"/>
    <property type="match status" value="1"/>
</dbReference>
<comment type="caution">
    <text evidence="5">The sequence shown here is derived from an EMBL/GenBank/DDBJ whole genome shotgun (WGS) entry which is preliminary data.</text>
</comment>
<dbReference type="InterPro" id="IPR015424">
    <property type="entry name" value="PyrdxlP-dep_Trfase"/>
</dbReference>